<evidence type="ECO:0008006" key="3">
    <source>
        <dbReference type="Google" id="ProtNLM"/>
    </source>
</evidence>
<reference evidence="1 2" key="1">
    <citation type="submission" date="2017-10" db="EMBL/GenBank/DDBJ databases">
        <title>Bacillus sp. nov., a halophilic bacterium isolated from a Keqin Lake.</title>
        <authorList>
            <person name="Wang H."/>
        </authorList>
    </citation>
    <scope>NUCLEOTIDE SEQUENCE [LARGE SCALE GENOMIC DNA]</scope>
    <source>
        <strain evidence="1 2">KQ-12</strain>
    </source>
</reference>
<dbReference type="InterPro" id="IPR026838">
    <property type="entry name" value="YheC/D"/>
</dbReference>
<dbReference type="SUPFAM" id="SSF56059">
    <property type="entry name" value="Glutathione synthetase ATP-binding domain-like"/>
    <property type="match status" value="1"/>
</dbReference>
<organism evidence="1 2">
    <name type="scientific">Salipaludibacillus keqinensis</name>
    <dbReference type="NCBI Taxonomy" id="2045207"/>
    <lineage>
        <taxon>Bacteria</taxon>
        <taxon>Bacillati</taxon>
        <taxon>Bacillota</taxon>
        <taxon>Bacilli</taxon>
        <taxon>Bacillales</taxon>
        <taxon>Bacillaceae</taxon>
    </lineage>
</organism>
<dbReference type="EMBL" id="PDOD01000002">
    <property type="protein sequence ID" value="PYZ93508.1"/>
    <property type="molecule type" value="Genomic_DNA"/>
</dbReference>
<keyword evidence="2" id="KW-1185">Reference proteome</keyword>
<proteinExistence type="predicted"/>
<gene>
    <name evidence="1" type="ORF">CR194_10080</name>
</gene>
<evidence type="ECO:0000313" key="2">
    <source>
        <dbReference type="Proteomes" id="UP000248214"/>
    </source>
</evidence>
<evidence type="ECO:0000313" key="1">
    <source>
        <dbReference type="EMBL" id="PYZ93508.1"/>
    </source>
</evidence>
<dbReference type="Pfam" id="PF14398">
    <property type="entry name" value="ATPgrasp_YheCD"/>
    <property type="match status" value="1"/>
</dbReference>
<sequence>MVNAESGNHAPLIGVLISAAQSHNLLKQRPHRRLLALAKANLTAETCLYFFSLKHIDINKRVIYGIIYDHDTNKWEVNLYPYPSVLYKRSDDTKYKSKKYEAFKHQLNELEVRYINYQSGFSKWELYNQLIKCQALRQYLPETRLLSSIDDLKVMLENHDVLYVKASRGRRGENIIRIAKQPNGAFKYSYFKDRVHVRTARCVNSMYNYLTRFFGLKEIIIQQAIDLLKMNGSFYDLRAEIQRDGNGKLTIVGVPVRLARKNSPITTHADSYTFDYFFNTYMNLSSEETNVLKNKVISFVRDVYECVEKNYGPTGELGIDFALDHQWRLWYIETNSQSAKVSLMKAYDKQTIKQAFLNPLEYGKYLHNQT</sequence>
<name>A0A323TES9_9BACI</name>
<dbReference type="OrthoDB" id="7869153at2"/>
<dbReference type="AlphaFoldDB" id="A0A323TES9"/>
<protein>
    <recommendedName>
        <fullName evidence="3">ATP-grasp domain-containing protein</fullName>
    </recommendedName>
</protein>
<dbReference type="RefSeq" id="WP_110609539.1">
    <property type="nucleotide sequence ID" value="NZ_PDOD01000002.1"/>
</dbReference>
<comment type="caution">
    <text evidence="1">The sequence shown here is derived from an EMBL/GenBank/DDBJ whole genome shotgun (WGS) entry which is preliminary data.</text>
</comment>
<accession>A0A323TES9</accession>
<dbReference type="Proteomes" id="UP000248214">
    <property type="component" value="Unassembled WGS sequence"/>
</dbReference>